<feature type="domain" description="AMP-dependent synthetase/ligase" evidence="1">
    <location>
        <begin position="31"/>
        <end position="83"/>
    </location>
</feature>
<evidence type="ECO:0000259" key="2">
    <source>
        <dbReference type="Pfam" id="PF13193"/>
    </source>
</evidence>
<dbReference type="STRING" id="1093900.A0A507AGP1"/>
<dbReference type="RefSeq" id="XP_030989733.1">
    <property type="nucleotide sequence ID" value="XM_031132816.1"/>
</dbReference>
<dbReference type="Gene3D" id="3.40.50.980">
    <property type="match status" value="1"/>
</dbReference>
<dbReference type="Pfam" id="PF00501">
    <property type="entry name" value="AMP-binding"/>
    <property type="match status" value="2"/>
</dbReference>
<dbReference type="GO" id="GO:0006631">
    <property type="term" value="P:fatty acid metabolic process"/>
    <property type="evidence" value="ECO:0007669"/>
    <property type="project" value="TreeGrafter"/>
</dbReference>
<dbReference type="AlphaFoldDB" id="A0A507AGP1"/>
<dbReference type="Gene3D" id="3.30.300.30">
    <property type="match status" value="1"/>
</dbReference>
<dbReference type="PANTHER" id="PTHR43201">
    <property type="entry name" value="ACYL-COA SYNTHETASE"/>
    <property type="match status" value="1"/>
</dbReference>
<feature type="domain" description="AMP-dependent synthetase/ligase" evidence="1">
    <location>
        <begin position="100"/>
        <end position="371"/>
    </location>
</feature>
<comment type="caution">
    <text evidence="3">The sequence shown here is derived from an EMBL/GenBank/DDBJ whole genome shotgun (WGS) entry which is preliminary data.</text>
</comment>
<dbReference type="SUPFAM" id="SSF56801">
    <property type="entry name" value="Acetyl-CoA synthetase-like"/>
    <property type="match status" value="1"/>
</dbReference>
<accession>A0A507AGP1</accession>
<dbReference type="InterPro" id="IPR025110">
    <property type="entry name" value="AMP-bd_C"/>
</dbReference>
<dbReference type="InterPro" id="IPR045851">
    <property type="entry name" value="AMP-bd_C_sf"/>
</dbReference>
<organism evidence="3 4">
    <name type="scientific">Thyridium curvatum</name>
    <dbReference type="NCBI Taxonomy" id="1093900"/>
    <lineage>
        <taxon>Eukaryota</taxon>
        <taxon>Fungi</taxon>
        <taxon>Dikarya</taxon>
        <taxon>Ascomycota</taxon>
        <taxon>Pezizomycotina</taxon>
        <taxon>Sordariomycetes</taxon>
        <taxon>Sordariomycetidae</taxon>
        <taxon>Thyridiales</taxon>
        <taxon>Thyridiaceae</taxon>
        <taxon>Thyridium</taxon>
    </lineage>
</organism>
<dbReference type="InParanoid" id="A0A507AGP1"/>
<feature type="domain" description="AMP-binding enzyme C-terminal" evidence="2">
    <location>
        <begin position="426"/>
        <end position="508"/>
    </location>
</feature>
<name>A0A507AGP1_9PEZI</name>
<dbReference type="InterPro" id="IPR000873">
    <property type="entry name" value="AMP-dep_synth/lig_dom"/>
</dbReference>
<dbReference type="InterPro" id="IPR020845">
    <property type="entry name" value="AMP-binding_CS"/>
</dbReference>
<dbReference type="GeneID" id="41977669"/>
<gene>
    <name evidence="3" type="ORF">E0L32_010222</name>
</gene>
<dbReference type="PROSITE" id="PS00455">
    <property type="entry name" value="AMP_BINDING"/>
    <property type="match status" value="1"/>
</dbReference>
<dbReference type="PANTHER" id="PTHR43201:SF6">
    <property type="entry name" value="ACYL COA SYNTHETASE (EUROFUNG)"/>
    <property type="match status" value="1"/>
</dbReference>
<keyword evidence="4" id="KW-1185">Reference proteome</keyword>
<dbReference type="InterPro" id="IPR042099">
    <property type="entry name" value="ANL_N_sf"/>
</dbReference>
<dbReference type="OrthoDB" id="10253115at2759"/>
<evidence type="ECO:0000313" key="4">
    <source>
        <dbReference type="Proteomes" id="UP000319257"/>
    </source>
</evidence>
<dbReference type="GO" id="GO:0031956">
    <property type="term" value="F:medium-chain fatty acid-CoA ligase activity"/>
    <property type="evidence" value="ECO:0007669"/>
    <property type="project" value="TreeGrafter"/>
</dbReference>
<dbReference type="EMBL" id="SKBQ01000081">
    <property type="protein sequence ID" value="TPX08022.1"/>
    <property type="molecule type" value="Genomic_DNA"/>
</dbReference>
<dbReference type="Pfam" id="PF13193">
    <property type="entry name" value="AMP-binding_C"/>
    <property type="match status" value="1"/>
</dbReference>
<proteinExistence type="predicted"/>
<protein>
    <submittedName>
        <fullName evidence="3">Uncharacterized protein</fullName>
    </submittedName>
</protein>
<sequence length="529" mass="58052">MDSRAPQNGLSLVKGPAQPPLFELTLGQLADQQAARYGDKEAVLIGWTHARITFRDLSLRTKELARGLLAMGVGKGDRVAIFSGDDERRNKLTARGNRLSDPCILFVSDEVNRKQTMPLLQHLRKRRGSINHVVMIRWDQLPHRIEPTWDDVLDAARSVATSELEQVETTVDPHSTVNLQFTSGTTGVPKAAMLTHYNITNNGFFMGEYLELNPDDILCCGPPLFHCFGLVAGLMATFTHGACVGFAGRDFDAAQVVDMLVRESCTALHGVPTMFTAIMQHMNRTGVKINTVKKGIAAGTKVPPALAAEVKKCLGYEHVSITDSAEDKLGTVGRVMPHASAKVVDKEGNIVPVGERGEICTAGYLLQQGYYKAPEKTAEVMIRDKEGVLWMNTGDEATIDERGYVRITGRIKDIIIRGGENIYPLEIEERLLHHPAISQASIVGVKDERYGEAVTACLAVRPGMPKPHDETVRAWVHEELGRHKAPQHIIWVGREEAIAEYPATGSGKIRKDILSQLAAKALQGPISKL</sequence>
<dbReference type="Proteomes" id="UP000319257">
    <property type="component" value="Unassembled WGS sequence"/>
</dbReference>
<evidence type="ECO:0000259" key="1">
    <source>
        <dbReference type="Pfam" id="PF00501"/>
    </source>
</evidence>
<dbReference type="Gene3D" id="3.40.50.12780">
    <property type="entry name" value="N-terminal domain of ligase-like"/>
    <property type="match status" value="1"/>
</dbReference>
<evidence type="ECO:0000313" key="3">
    <source>
        <dbReference type="EMBL" id="TPX08022.1"/>
    </source>
</evidence>
<reference evidence="3 4" key="1">
    <citation type="submission" date="2019-06" db="EMBL/GenBank/DDBJ databases">
        <title>Draft genome sequence of the filamentous fungus Phialemoniopsis curvata isolated from diesel fuel.</title>
        <authorList>
            <person name="Varaljay V.A."/>
            <person name="Lyon W.J."/>
            <person name="Crouch A.L."/>
            <person name="Drake C.E."/>
            <person name="Hollomon J.M."/>
            <person name="Nadeau L.J."/>
            <person name="Nunn H.S."/>
            <person name="Stevenson B.S."/>
            <person name="Bojanowski C.L."/>
            <person name="Crookes-Goodson W.J."/>
        </authorList>
    </citation>
    <scope>NUCLEOTIDE SEQUENCE [LARGE SCALE GENOMIC DNA]</scope>
    <source>
        <strain evidence="3 4">D216</strain>
    </source>
</reference>